<dbReference type="SUPFAM" id="SSF46565">
    <property type="entry name" value="Chaperone J-domain"/>
    <property type="match status" value="1"/>
</dbReference>
<feature type="compositionally biased region" description="Basic and acidic residues" evidence="1">
    <location>
        <begin position="11"/>
        <end position="23"/>
    </location>
</feature>
<dbReference type="RefSeq" id="WP_137410380.1">
    <property type="nucleotide sequence ID" value="NZ_CP109968.1"/>
</dbReference>
<evidence type="ECO:0000313" key="2">
    <source>
        <dbReference type="EMBL" id="UYZ08604.1"/>
    </source>
</evidence>
<dbReference type="EMBL" id="CP109968">
    <property type="protein sequence ID" value="UYZ08604.1"/>
    <property type="molecule type" value="Genomic_DNA"/>
</dbReference>
<protein>
    <submittedName>
        <fullName evidence="2">J domain-containing protein</fullName>
    </submittedName>
</protein>
<organism evidence="2 3">
    <name type="scientific">Agrobacterium salinitolerans</name>
    <dbReference type="NCBI Taxonomy" id="1183413"/>
    <lineage>
        <taxon>Bacteria</taxon>
        <taxon>Pseudomonadati</taxon>
        <taxon>Pseudomonadota</taxon>
        <taxon>Alphaproteobacteria</taxon>
        <taxon>Hyphomicrobiales</taxon>
        <taxon>Rhizobiaceae</taxon>
        <taxon>Rhizobium/Agrobacterium group</taxon>
        <taxon>Agrobacterium</taxon>
    </lineage>
</organism>
<sequence length="200" mass="22072">MKPYPLQWPDELPRHKGAREKSPFRTGLNAALDNARKSLVAFGRDTGIQVKPESIVFSSNVGGLGDPRPSDPGIALWFEWDGATRCIAVDRYWTPEANLQAIHHIIEADRTKLRHGSLAIVRAAYKGFIALPTPGGRKRPWREVFGVNPDFFTTSTETINGLYRDLAKKAHPDAPSGSTDAMTELNVAKAEALEELGGRR</sequence>
<dbReference type="InterPro" id="IPR001623">
    <property type="entry name" value="DnaJ_domain"/>
</dbReference>
<evidence type="ECO:0000256" key="1">
    <source>
        <dbReference type="SAM" id="MobiDB-lite"/>
    </source>
</evidence>
<evidence type="ECO:0000313" key="3">
    <source>
        <dbReference type="Proteomes" id="UP000298735"/>
    </source>
</evidence>
<accession>A0A4Z1RD52</accession>
<dbReference type="AlphaFoldDB" id="A0A4Z1RD52"/>
<dbReference type="OrthoDB" id="8440198at2"/>
<reference evidence="2" key="1">
    <citation type="submission" date="2022-10" db="EMBL/GenBank/DDBJ databases">
        <title>Complete genome sequence of Agrobacterium salinitolerans CFBP5507.</title>
        <authorList>
            <person name="Tchabashvili S."/>
            <person name="Yen H.-C."/>
            <person name="Haryono M."/>
            <person name="Lin Y.-C."/>
            <person name="Lai E.-M."/>
            <person name="Kuo C.-H."/>
        </authorList>
    </citation>
    <scope>NUCLEOTIDE SEQUENCE</scope>
    <source>
        <strain evidence="2">CFBP5507</strain>
    </source>
</reference>
<proteinExistence type="predicted"/>
<dbReference type="Gene3D" id="1.10.287.110">
    <property type="entry name" value="DnaJ domain"/>
    <property type="match status" value="1"/>
</dbReference>
<dbReference type="KEGG" id="asal:CFBP5507_06265"/>
<feature type="region of interest" description="Disordered" evidence="1">
    <location>
        <begin position="1"/>
        <end position="23"/>
    </location>
</feature>
<name>A0A4Z1RD52_9HYPH</name>
<dbReference type="CDD" id="cd06257">
    <property type="entry name" value="DnaJ"/>
    <property type="match status" value="1"/>
</dbReference>
<dbReference type="InterPro" id="IPR036869">
    <property type="entry name" value="J_dom_sf"/>
</dbReference>
<gene>
    <name evidence="2" type="ORF">CFBP5507_06265</name>
</gene>
<dbReference type="Proteomes" id="UP000298735">
    <property type="component" value="Chromosome Circular"/>
</dbReference>